<sequence>MKLLTLNCHSLLSPAYSRDCENFVREVLRLRPDLIALQEVNQTRTAPPAAGDLAGWTPPAAGALLRADNHALRVARMLQEAGWPVHWTWTFAKIGYGRYEEGLALLSPGPLAQAEDWFITRSRDPENWKVRKALSARVTLDGRPARCICVHMGWWGEEEEPFPAQWEQVEAGARQGEPCLVLGDLNAPAAERGGGYDFVTGRGWQDAWALARQQEGEGSIPGVIAGWEDRLVQPVMRIDHILTDTPLEVARAAIVLDGRDGPAVSDHYGVLVTAKWRKTT</sequence>
<dbReference type="PANTHER" id="PTHR15822">
    <property type="entry name" value="TRAF AND TNF RECEPTOR-ASSOCIATED PROTEIN"/>
    <property type="match status" value="1"/>
</dbReference>
<dbReference type="SUPFAM" id="SSF56219">
    <property type="entry name" value="DNase I-like"/>
    <property type="match status" value="1"/>
</dbReference>
<dbReference type="CDD" id="cd09079">
    <property type="entry name" value="RgfB-like"/>
    <property type="match status" value="1"/>
</dbReference>
<dbReference type="EMBL" id="DXBJ01000019">
    <property type="protein sequence ID" value="HIZ57474.1"/>
    <property type="molecule type" value="Genomic_DNA"/>
</dbReference>
<dbReference type="Proteomes" id="UP000824065">
    <property type="component" value="Unassembled WGS sequence"/>
</dbReference>
<gene>
    <name evidence="3" type="ORF">H9725_02650</name>
</gene>
<reference evidence="3" key="1">
    <citation type="journal article" date="2021" name="PeerJ">
        <title>Extensive microbial diversity within the chicken gut microbiome revealed by metagenomics and culture.</title>
        <authorList>
            <person name="Gilroy R."/>
            <person name="Ravi A."/>
            <person name="Getino M."/>
            <person name="Pursley I."/>
            <person name="Horton D.L."/>
            <person name="Alikhan N.F."/>
            <person name="Baker D."/>
            <person name="Gharbi K."/>
            <person name="Hall N."/>
            <person name="Watson M."/>
            <person name="Adriaenssens E.M."/>
            <person name="Foster-Nyarko E."/>
            <person name="Jarju S."/>
            <person name="Secka A."/>
            <person name="Antonio M."/>
            <person name="Oren A."/>
            <person name="Chaudhuri R.R."/>
            <person name="La Ragione R."/>
            <person name="Hildebrand F."/>
            <person name="Pallen M.J."/>
        </authorList>
    </citation>
    <scope>NUCLEOTIDE SEQUENCE</scope>
    <source>
        <strain evidence="3">ChiBcec16-3735</strain>
    </source>
</reference>
<dbReference type="Pfam" id="PF03372">
    <property type="entry name" value="Exo_endo_phos"/>
    <property type="match status" value="1"/>
</dbReference>
<evidence type="ECO:0000313" key="4">
    <source>
        <dbReference type="Proteomes" id="UP000824065"/>
    </source>
</evidence>
<dbReference type="AlphaFoldDB" id="A0A9D2FEY4"/>
<dbReference type="InterPro" id="IPR036691">
    <property type="entry name" value="Endo/exonu/phosph_ase_sf"/>
</dbReference>
<dbReference type="Gene3D" id="3.60.10.10">
    <property type="entry name" value="Endonuclease/exonuclease/phosphatase"/>
    <property type="match status" value="1"/>
</dbReference>
<comment type="caution">
    <text evidence="3">The sequence shown here is derived from an EMBL/GenBank/DDBJ whole genome shotgun (WGS) entry which is preliminary data.</text>
</comment>
<evidence type="ECO:0000259" key="2">
    <source>
        <dbReference type="Pfam" id="PF03372"/>
    </source>
</evidence>
<protein>
    <submittedName>
        <fullName evidence="3">Endonuclease/exonuclease/phosphatase family protein</fullName>
    </submittedName>
</protein>
<proteinExistence type="predicted"/>
<dbReference type="PANTHER" id="PTHR15822:SF23">
    <property type="entry name" value="ENDONUCLEASE_EXONUCLEASE_PHOSPHATASE FAMILY PROTEIN"/>
    <property type="match status" value="1"/>
</dbReference>
<reference evidence="3" key="2">
    <citation type="submission" date="2021-04" db="EMBL/GenBank/DDBJ databases">
        <authorList>
            <person name="Gilroy R."/>
        </authorList>
    </citation>
    <scope>NUCLEOTIDE SEQUENCE</scope>
    <source>
        <strain evidence="3">ChiBcec16-3735</strain>
    </source>
</reference>
<dbReference type="InterPro" id="IPR051547">
    <property type="entry name" value="TDP2-like"/>
</dbReference>
<keyword evidence="1" id="KW-0378">Hydrolase</keyword>
<organism evidence="3 4">
    <name type="scientific">Candidatus Faecalibacterium gallistercoris</name>
    <dbReference type="NCBI Taxonomy" id="2838579"/>
    <lineage>
        <taxon>Bacteria</taxon>
        <taxon>Bacillati</taxon>
        <taxon>Bacillota</taxon>
        <taxon>Clostridia</taxon>
        <taxon>Eubacteriales</taxon>
        <taxon>Oscillospiraceae</taxon>
        <taxon>Faecalibacterium</taxon>
    </lineage>
</organism>
<feature type="domain" description="Endonuclease/exonuclease/phosphatase" evidence="2">
    <location>
        <begin position="4"/>
        <end position="267"/>
    </location>
</feature>
<evidence type="ECO:0000256" key="1">
    <source>
        <dbReference type="ARBA" id="ARBA00022801"/>
    </source>
</evidence>
<dbReference type="GO" id="GO:0016787">
    <property type="term" value="F:hydrolase activity"/>
    <property type="evidence" value="ECO:0007669"/>
    <property type="project" value="UniProtKB-KW"/>
</dbReference>
<name>A0A9D2FEY4_9FIRM</name>
<dbReference type="GO" id="GO:0004519">
    <property type="term" value="F:endonuclease activity"/>
    <property type="evidence" value="ECO:0007669"/>
    <property type="project" value="UniProtKB-KW"/>
</dbReference>
<evidence type="ECO:0000313" key="3">
    <source>
        <dbReference type="EMBL" id="HIZ57474.1"/>
    </source>
</evidence>
<keyword evidence="3" id="KW-0540">Nuclease</keyword>
<accession>A0A9D2FEY4</accession>
<keyword evidence="3" id="KW-0255">Endonuclease</keyword>
<dbReference type="InterPro" id="IPR005135">
    <property type="entry name" value="Endo/exonuclease/phosphatase"/>
</dbReference>